<reference evidence="2" key="1">
    <citation type="journal article" date="2019" name="Int. J. Syst. Evol. Microbiol.">
        <title>The Global Catalogue of Microorganisms (GCM) 10K type strain sequencing project: providing services to taxonomists for standard genome sequencing and annotation.</title>
        <authorList>
            <consortium name="The Broad Institute Genomics Platform"/>
            <consortium name="The Broad Institute Genome Sequencing Center for Infectious Disease"/>
            <person name="Wu L."/>
            <person name="Ma J."/>
        </authorList>
    </citation>
    <scope>NUCLEOTIDE SEQUENCE [LARGE SCALE GENOMIC DNA]</scope>
    <source>
        <strain evidence="2">CGMCC 1.10106</strain>
    </source>
</reference>
<evidence type="ECO:0000313" key="1">
    <source>
        <dbReference type="EMBL" id="GGA62594.1"/>
    </source>
</evidence>
<dbReference type="EMBL" id="BMDW01000050">
    <property type="protein sequence ID" value="GGA62594.1"/>
    <property type="molecule type" value="Genomic_DNA"/>
</dbReference>
<organism evidence="1 2">
    <name type="scientific">Sphingomonas psychrolutea</name>
    <dbReference type="NCBI Taxonomy" id="1259676"/>
    <lineage>
        <taxon>Bacteria</taxon>
        <taxon>Pseudomonadati</taxon>
        <taxon>Pseudomonadota</taxon>
        <taxon>Alphaproteobacteria</taxon>
        <taxon>Sphingomonadales</taxon>
        <taxon>Sphingomonadaceae</taxon>
        <taxon>Sphingomonas</taxon>
    </lineage>
</organism>
<sequence length="72" mass="7720">MDLERVSGGPRDGPDLIACFEGEIVAEIERLLDGLVLAANGQSRKAKNAVCVRAAEHCYLGEEPPSDHDLSN</sequence>
<protein>
    <submittedName>
        <fullName evidence="1">Uncharacterized protein</fullName>
    </submittedName>
</protein>
<name>A0ABQ1H851_9SPHN</name>
<comment type="caution">
    <text evidence="1">The sequence shown here is derived from an EMBL/GenBank/DDBJ whole genome shotgun (WGS) entry which is preliminary data.</text>
</comment>
<keyword evidence="2" id="KW-1185">Reference proteome</keyword>
<evidence type="ECO:0000313" key="2">
    <source>
        <dbReference type="Proteomes" id="UP000618591"/>
    </source>
</evidence>
<accession>A0ABQ1H851</accession>
<proteinExistence type="predicted"/>
<gene>
    <name evidence="1" type="ORF">GCM10011395_35960</name>
</gene>
<dbReference type="Proteomes" id="UP000618591">
    <property type="component" value="Unassembled WGS sequence"/>
</dbReference>